<comment type="subcellular location">
    <subcellularLocation>
        <location evidence="1 13">Cytoplasm</location>
    </subcellularLocation>
</comment>
<dbReference type="InterPro" id="IPR003711">
    <property type="entry name" value="CarD-like/TRCF_RID"/>
</dbReference>
<evidence type="ECO:0000256" key="8">
    <source>
        <dbReference type="ARBA" id="ARBA00023125"/>
    </source>
</evidence>
<dbReference type="FunFam" id="3.40.50.300:FF:000300">
    <property type="entry name" value="Transcription-repair-coupling factor"/>
    <property type="match status" value="1"/>
</dbReference>
<dbReference type="PANTHER" id="PTHR47964:SF1">
    <property type="entry name" value="ATP-DEPENDENT DNA HELICASE HOMOLOG RECG, CHLOROPLASTIC"/>
    <property type="match status" value="1"/>
</dbReference>
<evidence type="ECO:0000313" key="17">
    <source>
        <dbReference type="EMBL" id="QCB28096.1"/>
    </source>
</evidence>
<comment type="similarity">
    <text evidence="11 13">In the C-terminal section; belongs to the helicase family. RecG subfamily.</text>
</comment>
<dbReference type="GO" id="GO:0005524">
    <property type="term" value="F:ATP binding"/>
    <property type="evidence" value="ECO:0007669"/>
    <property type="project" value="UniProtKB-UniRule"/>
</dbReference>
<dbReference type="SUPFAM" id="SSF143517">
    <property type="entry name" value="TRCF domain-like"/>
    <property type="match status" value="1"/>
</dbReference>
<dbReference type="GO" id="GO:0003684">
    <property type="term" value="F:damaged DNA binding"/>
    <property type="evidence" value="ECO:0007669"/>
    <property type="project" value="InterPro"/>
</dbReference>
<dbReference type="Gene3D" id="3.30.2060.10">
    <property type="entry name" value="Penicillin-binding protein 1b domain"/>
    <property type="match status" value="1"/>
</dbReference>
<keyword evidence="8 13" id="KW-0238">DNA-binding</keyword>
<dbReference type="GO" id="GO:0016787">
    <property type="term" value="F:hydrolase activity"/>
    <property type="evidence" value="ECO:0007669"/>
    <property type="project" value="UniProtKB-KW"/>
</dbReference>
<evidence type="ECO:0000256" key="13">
    <source>
        <dbReference type="HAMAP-Rule" id="MF_00969"/>
    </source>
</evidence>
<keyword evidence="9 13" id="KW-0234">DNA repair</keyword>
<dbReference type="InterPro" id="IPR037235">
    <property type="entry name" value="TRCF-like_C_D7"/>
</dbReference>
<sequence>MLSGLLKVAASDPKLKGLASNVGLERLHISGIDQARPWAIGALANQAPVLVVTATGREAEDLTAELAAMMGDKVAFFPAWETLPHERLSPGADIVGRRAQVLHRLAKGELRVVVTAARGYCQPIMSEVEGREPISLAEDAEYPLEAVVSALEFRAYKHVDMVAKRGEYATRGGILDVFPTTSDYPVRVEFWGDEITDIRQFSVADQRAIPEIEVGAVDIFPARELPITNEVAARAGRLAPQHAGNAALAELLTKVSEHIPADGMESLIPVLATSPLVALPEFFPAGTHIVLVGPEKIRTRIADLENTDAEFLAAGWEAAAMGADGPIDAASLDLEASSYRSYESLEATARGHELPLWTFAPPGMFEADEADTLPLEFEPGPTPRGDIAGIDAMMAQLLAHTNAGGRAAFIAPAQGAIKRMVDRFSEKGIRTSVAEPGQEPAAGEVTLYQALSHAGLVFPKVRKPKGADALPLVVVTETDLTGNRVGDIAGAKRRPAKRRNRVDPLALKTGDYVVHETHGIGRFLKMAERSVNTGDEMSRREYIVLEYAASKRGQPADQLWVPMESLDLLSKYTGGEAPTLSKMGGSDWKNTKRKARAAVREIAGELVQLYAKRQAAPGHSFAPDSPWQAEMEDAFPYVETEDQMLAIDAVKQDMESPVPMDRVVVGDVGYGKTEVAVRAAFKAVQDGMQVAVLVPTTLLAQQHRATFEQRMAGFPIKIEGLSRFTSARESKEILAGLADGTVDIVIGTHRLLQTGVQWKNLGLIVVDEEQRFGVEHKEHIKALKSSVDVLTMSATPIPRTLEMSMAGIREMSTILTPPEDRHPVLTYVGAYEDKQVAAAIRRELLRDGQTFFIHNKVADIEKKARELRALVPEARIVVAHGQMSEDLLDKTVQGFWDREYDVLVCTTIVETGLDIANANTLIVENAHHMGLSQLHQLRGRVGRSRERGYAYFLYPKGATLTETSYDRLATIAQNNDLGAGMAVAMKDLEMRGAGNVLGAEQSGHIAGVGFDLYVRLVGEAVETFKALARGETPTVTDDGPKEIRIDLPVDAHIPEEYINAERLRLEVYRKLAASKDNKDLQLAIEEMEDRYGPLPEEVERLLAVARLRHQARAAGIADIAVQGTRIKVHPVQLADSKQVRLKRLFPGSSYRAAAQAIQLSFPKSGRNVNDPLMRDVELIQWMADFLSAMFDLPEIDVTGGRGPKVKGLNVDEAGKAKAETPRTAAQEAAARARRAPASRARKKSAIDNAGGFRSRGRSSGSGGEGSAGSGFGVNAARGGRGGRGFRGGGR</sequence>
<feature type="domain" description="Helicase ATP-binding" evidence="15">
    <location>
        <begin position="653"/>
        <end position="814"/>
    </location>
</feature>
<dbReference type="SUPFAM" id="SSF52540">
    <property type="entry name" value="P-loop containing nucleoside triphosphate hydrolases"/>
    <property type="match status" value="3"/>
</dbReference>
<evidence type="ECO:0000256" key="11">
    <source>
        <dbReference type="ARBA" id="ARBA00061399"/>
    </source>
</evidence>
<evidence type="ECO:0000256" key="4">
    <source>
        <dbReference type="ARBA" id="ARBA00022763"/>
    </source>
</evidence>
<keyword evidence="18" id="KW-1185">Reference proteome</keyword>
<dbReference type="EC" id="3.6.4.-" evidence="13"/>
<dbReference type="InterPro" id="IPR014001">
    <property type="entry name" value="Helicase_ATP-bd"/>
</dbReference>
<dbReference type="GO" id="GO:0006355">
    <property type="term" value="P:regulation of DNA-templated transcription"/>
    <property type="evidence" value="ECO:0007669"/>
    <property type="project" value="UniProtKB-UniRule"/>
</dbReference>
<name>A0A4P7QGK3_9CORY</name>
<dbReference type="OrthoDB" id="9804325at2"/>
<accession>A0A4P7QGK3</accession>
<keyword evidence="5 13" id="KW-0378">Hydrolase</keyword>
<dbReference type="CDD" id="cd17991">
    <property type="entry name" value="DEXHc_TRCF"/>
    <property type="match status" value="1"/>
</dbReference>
<dbReference type="HAMAP" id="MF_00969">
    <property type="entry name" value="TRCF"/>
    <property type="match status" value="1"/>
</dbReference>
<evidence type="ECO:0000256" key="3">
    <source>
        <dbReference type="ARBA" id="ARBA00022741"/>
    </source>
</evidence>
<evidence type="ECO:0000256" key="6">
    <source>
        <dbReference type="ARBA" id="ARBA00022806"/>
    </source>
</evidence>
<evidence type="ECO:0000259" key="15">
    <source>
        <dbReference type="PROSITE" id="PS51192"/>
    </source>
</evidence>
<dbReference type="SMART" id="SM00487">
    <property type="entry name" value="DEXDc"/>
    <property type="match status" value="1"/>
</dbReference>
<evidence type="ECO:0000256" key="7">
    <source>
        <dbReference type="ARBA" id="ARBA00022840"/>
    </source>
</evidence>
<keyword evidence="6" id="KW-0347">Helicase</keyword>
<dbReference type="NCBIfam" id="TIGR00580">
    <property type="entry name" value="mfd"/>
    <property type="match status" value="1"/>
</dbReference>
<dbReference type="PANTHER" id="PTHR47964">
    <property type="entry name" value="ATP-DEPENDENT DNA HELICASE HOMOLOG RECG, CHLOROPLASTIC"/>
    <property type="match status" value="1"/>
</dbReference>
<dbReference type="FunFam" id="3.40.50.300:FF:000546">
    <property type="entry name" value="Transcription-repair-coupling factor"/>
    <property type="match status" value="1"/>
</dbReference>
<feature type="domain" description="Helicase C-terminal" evidence="16">
    <location>
        <begin position="832"/>
        <end position="989"/>
    </location>
</feature>
<keyword evidence="3 13" id="KW-0547">Nucleotide-binding</keyword>
<feature type="compositionally biased region" description="Basic residues" evidence="14">
    <location>
        <begin position="1231"/>
        <end position="1243"/>
    </location>
</feature>
<keyword evidence="7 13" id="KW-0067">ATP-binding</keyword>
<dbReference type="Pfam" id="PF02559">
    <property type="entry name" value="CarD_TRCF_RID"/>
    <property type="match status" value="1"/>
</dbReference>
<evidence type="ECO:0000256" key="5">
    <source>
        <dbReference type="ARBA" id="ARBA00022801"/>
    </source>
</evidence>
<feature type="compositionally biased region" description="Gly residues" evidence="14">
    <location>
        <begin position="1278"/>
        <end position="1290"/>
    </location>
</feature>
<proteinExistence type="inferred from homology"/>
<organism evidence="17 18">
    <name type="scientific">Corynebacterium endometrii</name>
    <dbReference type="NCBI Taxonomy" id="2488819"/>
    <lineage>
        <taxon>Bacteria</taxon>
        <taxon>Bacillati</taxon>
        <taxon>Actinomycetota</taxon>
        <taxon>Actinomycetes</taxon>
        <taxon>Mycobacteriales</taxon>
        <taxon>Corynebacteriaceae</taxon>
        <taxon>Corynebacterium</taxon>
    </lineage>
</organism>
<keyword evidence="4 13" id="KW-0227">DNA damage</keyword>
<dbReference type="InterPro" id="IPR036101">
    <property type="entry name" value="CarD-like/TRCF_RID_sf"/>
</dbReference>
<dbReference type="Gene3D" id="3.40.50.11180">
    <property type="match status" value="1"/>
</dbReference>
<gene>
    <name evidence="13 17" type="primary">mfd</name>
    <name evidence="17" type="ORF">CENDO_04020</name>
</gene>
<dbReference type="Gene3D" id="3.90.1150.50">
    <property type="entry name" value="Transcription-repair-coupling factor, D7 domain"/>
    <property type="match status" value="1"/>
</dbReference>
<dbReference type="Gene3D" id="3.40.50.300">
    <property type="entry name" value="P-loop containing nucleotide triphosphate hydrolases"/>
    <property type="match status" value="2"/>
</dbReference>
<dbReference type="InterPro" id="IPR001650">
    <property type="entry name" value="Helicase_C-like"/>
</dbReference>
<dbReference type="GO" id="GO:0000716">
    <property type="term" value="P:transcription-coupled nucleotide-excision repair, DNA damage recognition"/>
    <property type="evidence" value="ECO:0007669"/>
    <property type="project" value="UniProtKB-UniRule"/>
</dbReference>
<evidence type="ECO:0000256" key="1">
    <source>
        <dbReference type="ARBA" id="ARBA00004496"/>
    </source>
</evidence>
<evidence type="ECO:0000313" key="18">
    <source>
        <dbReference type="Proteomes" id="UP000296352"/>
    </source>
</evidence>
<evidence type="ECO:0000259" key="16">
    <source>
        <dbReference type="PROSITE" id="PS51194"/>
    </source>
</evidence>
<dbReference type="SUPFAM" id="SSF141259">
    <property type="entry name" value="CarD-like"/>
    <property type="match status" value="1"/>
</dbReference>
<dbReference type="SMART" id="SM01058">
    <property type="entry name" value="CarD_TRCF"/>
    <property type="match status" value="1"/>
</dbReference>
<feature type="compositionally biased region" description="Gly residues" evidence="14">
    <location>
        <begin position="1259"/>
        <end position="1271"/>
    </location>
</feature>
<dbReference type="InterPro" id="IPR005118">
    <property type="entry name" value="TRCF_C"/>
</dbReference>
<evidence type="ECO:0000256" key="10">
    <source>
        <dbReference type="ARBA" id="ARBA00061104"/>
    </source>
</evidence>
<dbReference type="InterPro" id="IPR027417">
    <property type="entry name" value="P-loop_NTPase"/>
</dbReference>
<dbReference type="Pfam" id="PF00270">
    <property type="entry name" value="DEAD"/>
    <property type="match status" value="1"/>
</dbReference>
<dbReference type="InterPro" id="IPR047112">
    <property type="entry name" value="RecG/Mfd"/>
</dbReference>
<dbReference type="RefSeq" id="WP_136140884.1">
    <property type="nucleotide sequence ID" value="NZ_CP039247.1"/>
</dbReference>
<dbReference type="Proteomes" id="UP000296352">
    <property type="component" value="Chromosome"/>
</dbReference>
<dbReference type="SMART" id="SM00982">
    <property type="entry name" value="TRCF"/>
    <property type="match status" value="1"/>
</dbReference>
<protein>
    <recommendedName>
        <fullName evidence="12 13">Transcription-repair-coupling factor</fullName>
        <shortName evidence="13">TRCF</shortName>
        <ecNumber evidence="13">3.6.4.-</ecNumber>
    </recommendedName>
</protein>
<comment type="similarity">
    <text evidence="10 13">In the N-terminal section; belongs to the UvrB family.</text>
</comment>
<dbReference type="GO" id="GO:0005737">
    <property type="term" value="C:cytoplasm"/>
    <property type="evidence" value="ECO:0007669"/>
    <property type="project" value="UniProtKB-SubCell"/>
</dbReference>
<evidence type="ECO:0000256" key="12">
    <source>
        <dbReference type="ARBA" id="ARBA00070128"/>
    </source>
</evidence>
<dbReference type="GO" id="GO:0003678">
    <property type="term" value="F:DNA helicase activity"/>
    <property type="evidence" value="ECO:0007669"/>
    <property type="project" value="TreeGrafter"/>
</dbReference>
<dbReference type="PROSITE" id="PS51192">
    <property type="entry name" value="HELICASE_ATP_BIND_1"/>
    <property type="match status" value="1"/>
</dbReference>
<feature type="region of interest" description="Disordered" evidence="14">
    <location>
        <begin position="1201"/>
        <end position="1290"/>
    </location>
</feature>
<dbReference type="Pfam" id="PF03461">
    <property type="entry name" value="TRCF"/>
    <property type="match status" value="1"/>
</dbReference>
<evidence type="ECO:0000256" key="9">
    <source>
        <dbReference type="ARBA" id="ARBA00023204"/>
    </source>
</evidence>
<dbReference type="Gene3D" id="2.40.10.170">
    <property type="match status" value="1"/>
</dbReference>
<dbReference type="EMBL" id="CP039247">
    <property type="protein sequence ID" value="QCB28096.1"/>
    <property type="molecule type" value="Genomic_DNA"/>
</dbReference>
<dbReference type="Pfam" id="PF17757">
    <property type="entry name" value="UvrB_inter"/>
    <property type="match status" value="1"/>
</dbReference>
<comment type="function">
    <text evidence="13">Couples transcription and DNA repair by recognizing RNA polymerase (RNAP) stalled at DNA lesions. Mediates ATP-dependent release of RNAP and its truncated transcript from the DNA, and recruitment of nucleotide excision repair machinery to the damaged site.</text>
</comment>
<evidence type="ECO:0000256" key="14">
    <source>
        <dbReference type="SAM" id="MobiDB-lite"/>
    </source>
</evidence>
<reference evidence="17 18" key="1">
    <citation type="submission" date="2019-04" db="EMBL/GenBank/DDBJ databases">
        <title>Corynebacterium endometrii sp. nov., isolated from the uterus of a cow with endometritis.</title>
        <authorList>
            <person name="Ballas P."/>
            <person name="Ruckert C."/>
            <person name="Wagener K."/>
            <person name="Drillich M."/>
            <person name="Kaempfer P."/>
            <person name="Busse H.-J."/>
            <person name="Ehling-Schulz M."/>
        </authorList>
    </citation>
    <scope>NUCLEOTIDE SEQUENCE [LARGE SCALE GENOMIC DNA]</scope>
    <source>
        <strain evidence="17 18">LMM-1653</strain>
    </source>
</reference>
<dbReference type="SMART" id="SM00490">
    <property type="entry name" value="HELICc"/>
    <property type="match status" value="1"/>
</dbReference>
<dbReference type="PROSITE" id="PS51194">
    <property type="entry name" value="HELICASE_CTER"/>
    <property type="match status" value="1"/>
</dbReference>
<dbReference type="InterPro" id="IPR041471">
    <property type="entry name" value="UvrB_inter"/>
</dbReference>
<dbReference type="KEGG" id="cee:CENDO_04020"/>
<keyword evidence="2 13" id="KW-0963">Cytoplasm</keyword>
<dbReference type="Pfam" id="PF00271">
    <property type="entry name" value="Helicase_C"/>
    <property type="match status" value="1"/>
</dbReference>
<evidence type="ECO:0000256" key="2">
    <source>
        <dbReference type="ARBA" id="ARBA00022490"/>
    </source>
</evidence>
<dbReference type="InterPro" id="IPR011545">
    <property type="entry name" value="DEAD/DEAH_box_helicase_dom"/>
</dbReference>
<dbReference type="InterPro" id="IPR004576">
    <property type="entry name" value="Mfd"/>
</dbReference>